<keyword evidence="3" id="KW-0067">ATP-binding</keyword>
<evidence type="ECO:0000313" key="7">
    <source>
        <dbReference type="EMBL" id="ADP83717.1"/>
    </source>
</evidence>
<protein>
    <submittedName>
        <fullName evidence="7">Heat shock protein 70</fullName>
    </submittedName>
</protein>
<evidence type="ECO:0000256" key="3">
    <source>
        <dbReference type="ARBA" id="ARBA00022840"/>
    </source>
</evidence>
<organism evidence="7 8">
    <name type="scientific">Pseudofrankia inefficax (strain DSM 45817 / CECT 9037 / DDB 130130 / EuI1c)</name>
    <name type="common">Frankia inefficax</name>
    <dbReference type="NCBI Taxonomy" id="298654"/>
    <lineage>
        <taxon>Bacteria</taxon>
        <taxon>Bacillati</taxon>
        <taxon>Actinomycetota</taxon>
        <taxon>Actinomycetes</taxon>
        <taxon>Frankiales</taxon>
        <taxon>Frankiaceae</taxon>
        <taxon>Pseudofrankia</taxon>
    </lineage>
</organism>
<dbReference type="OrthoDB" id="9766019at2"/>
<feature type="compositionally biased region" description="Pro residues" evidence="6">
    <location>
        <begin position="365"/>
        <end position="386"/>
    </location>
</feature>
<dbReference type="Proteomes" id="UP000002484">
    <property type="component" value="Chromosome"/>
</dbReference>
<evidence type="ECO:0000256" key="2">
    <source>
        <dbReference type="ARBA" id="ARBA00022741"/>
    </source>
</evidence>
<evidence type="ECO:0000256" key="6">
    <source>
        <dbReference type="SAM" id="MobiDB-lite"/>
    </source>
</evidence>
<gene>
    <name evidence="7" type="ordered locus">FraEuI1c_5733</name>
</gene>
<sequence>MGWTLAIDVGTSFTTAAITVDGGEATLVEVEQSRYLPSLVVLDESGVLITGRAATSLRGAFPERAERLPKRALVNATQTRLGETTVDTADLVAALLRRVRDEARRLAGGDEPARVVLTHPARWGEAELDRLRLAASKAGLSEPSFVPEPVAAAVWHAHQHDVPVGAYVAVYDFGGGTFDTAVLTRTADGFTVQGRPGGDPNLGGEDLDEALREIVAGHVRDAGDQDRAAWDALWSGESRDARRRQDLLRSDITTAKEALSRFPHTTIYPPGLEDGIRLTRPEFEAAINDRLRATVAELVATVEGTGQAPGDLAAVYLTGGSSGVPLVSELLTEALGRPPVATADPKTVVVLGAAIPHLPAAAGPVVPPPPPPPPPVPPVPPLPPAPRRSRRQTLIGAAVVGVLAAVLIPSIVLSRHHGGGDVAGGGSVSPAPNPPVTSDAVVTPDPVISTHDVETPIEEVTTEYSPEPEPTTPDPRDNLPSEAWDLYDSLGDSGIDKDDCENLPEFTGSPAPVASISCSSRDNGHPVYFAQFDSTSDKNAYLESAGQGLTQGSCGSGGDHFSTWTVSGSRVGVVFCYNLSSSYSFMWTTDSTLNVGLYEGTPSSAYEFWYDHGCVIGGC</sequence>
<name>E3IVR5_PSEI1</name>
<dbReference type="GO" id="GO:0005524">
    <property type="term" value="F:ATP binding"/>
    <property type="evidence" value="ECO:0007669"/>
    <property type="project" value="UniProtKB-KW"/>
</dbReference>
<evidence type="ECO:0000256" key="5">
    <source>
        <dbReference type="ARBA" id="ARBA00023186"/>
    </source>
</evidence>
<dbReference type="AlphaFoldDB" id="E3IVR5"/>
<dbReference type="EMBL" id="CP002299">
    <property type="protein sequence ID" value="ADP83717.1"/>
    <property type="molecule type" value="Genomic_DNA"/>
</dbReference>
<proteinExistence type="inferred from homology"/>
<dbReference type="Gene3D" id="3.30.420.40">
    <property type="match status" value="2"/>
</dbReference>
<reference evidence="7 8" key="1">
    <citation type="submission" date="2010-10" db="EMBL/GenBank/DDBJ databases">
        <title>Complete sequence of Frankia sp. EuI1c.</title>
        <authorList>
            <consortium name="US DOE Joint Genome Institute"/>
            <person name="Lucas S."/>
            <person name="Copeland A."/>
            <person name="Lapidus A."/>
            <person name="Cheng J.-F."/>
            <person name="Bruce D."/>
            <person name="Goodwin L."/>
            <person name="Pitluck S."/>
            <person name="Chertkov O."/>
            <person name="Detter J.C."/>
            <person name="Han C."/>
            <person name="Tapia R."/>
            <person name="Land M."/>
            <person name="Hauser L."/>
            <person name="Jeffries C."/>
            <person name="Kyrpides N."/>
            <person name="Ivanova N."/>
            <person name="Mikhailova N."/>
            <person name="Beauchemin N."/>
            <person name="Sen A."/>
            <person name="Sur S.A."/>
            <person name="Gtari M."/>
            <person name="Wall L."/>
            <person name="Tisa L."/>
            <person name="Woyke T."/>
        </authorList>
    </citation>
    <scope>NUCLEOTIDE SEQUENCE [LARGE SCALE GENOMIC DNA]</scope>
    <source>
        <strain evidence="8">DSM 45817 / CECT 9037 / EuI1c</strain>
    </source>
</reference>
<keyword evidence="8" id="KW-1185">Reference proteome</keyword>
<dbReference type="InterPro" id="IPR043129">
    <property type="entry name" value="ATPase_NBD"/>
</dbReference>
<dbReference type="PROSITE" id="PS01036">
    <property type="entry name" value="HSP70_3"/>
    <property type="match status" value="1"/>
</dbReference>
<dbReference type="InParanoid" id="E3IVR5"/>
<comment type="similarity">
    <text evidence="1">Belongs to the heat shock protein 70 family.</text>
</comment>
<dbReference type="PRINTS" id="PR00301">
    <property type="entry name" value="HEATSHOCK70"/>
</dbReference>
<dbReference type="PANTHER" id="PTHR42749">
    <property type="entry name" value="CELL SHAPE-DETERMINING PROTEIN MREB"/>
    <property type="match status" value="1"/>
</dbReference>
<dbReference type="KEGG" id="fri:FraEuI1c_5733"/>
<keyword evidence="5" id="KW-0143">Chaperone</keyword>
<keyword evidence="4 7" id="KW-0346">Stress response</keyword>
<dbReference type="RefSeq" id="WP_013426835.1">
    <property type="nucleotide sequence ID" value="NC_014666.1"/>
</dbReference>
<dbReference type="InterPro" id="IPR018181">
    <property type="entry name" value="Heat_shock_70_CS"/>
</dbReference>
<evidence type="ECO:0000313" key="8">
    <source>
        <dbReference type="Proteomes" id="UP000002484"/>
    </source>
</evidence>
<evidence type="ECO:0000256" key="1">
    <source>
        <dbReference type="ARBA" id="ARBA00007381"/>
    </source>
</evidence>
<evidence type="ECO:0000256" key="4">
    <source>
        <dbReference type="ARBA" id="ARBA00023016"/>
    </source>
</evidence>
<dbReference type="eggNOG" id="COG0443">
    <property type="taxonomic scope" value="Bacteria"/>
</dbReference>
<feature type="region of interest" description="Disordered" evidence="6">
    <location>
        <begin position="452"/>
        <end position="484"/>
    </location>
</feature>
<dbReference type="Gene3D" id="3.90.640.10">
    <property type="entry name" value="Actin, Chain A, domain 4"/>
    <property type="match status" value="1"/>
</dbReference>
<dbReference type="HOGENOM" id="CLU_441293_0_0_11"/>
<dbReference type="Pfam" id="PF00012">
    <property type="entry name" value="HSP70"/>
    <property type="match status" value="1"/>
</dbReference>
<accession>E3IVR5</accession>
<dbReference type="STRING" id="298654.FraEuI1c_5733"/>
<dbReference type="PANTHER" id="PTHR42749:SF1">
    <property type="entry name" value="CELL SHAPE-DETERMINING PROTEIN MREB"/>
    <property type="match status" value="1"/>
</dbReference>
<keyword evidence="2" id="KW-0547">Nucleotide-binding</keyword>
<feature type="region of interest" description="Disordered" evidence="6">
    <location>
        <begin position="365"/>
        <end position="388"/>
    </location>
</feature>
<dbReference type="SUPFAM" id="SSF53067">
    <property type="entry name" value="Actin-like ATPase domain"/>
    <property type="match status" value="2"/>
</dbReference>
<dbReference type="GO" id="GO:0140662">
    <property type="term" value="F:ATP-dependent protein folding chaperone"/>
    <property type="evidence" value="ECO:0007669"/>
    <property type="project" value="InterPro"/>
</dbReference>
<dbReference type="InterPro" id="IPR013126">
    <property type="entry name" value="Hsp_70_fam"/>
</dbReference>